<gene>
    <name evidence="3" type="ORF">SAMN05216378_1665</name>
</gene>
<dbReference type="EMBL" id="FOMT01000001">
    <property type="protein sequence ID" value="SFD83784.1"/>
    <property type="molecule type" value="Genomic_DNA"/>
</dbReference>
<dbReference type="Gene3D" id="3.10.350.10">
    <property type="entry name" value="LysM domain"/>
    <property type="match status" value="1"/>
</dbReference>
<feature type="domain" description="LysM" evidence="2">
    <location>
        <begin position="69"/>
        <end position="114"/>
    </location>
</feature>
<evidence type="ECO:0000313" key="3">
    <source>
        <dbReference type="EMBL" id="SFD83784.1"/>
    </source>
</evidence>
<dbReference type="PROSITE" id="PS51782">
    <property type="entry name" value="LYSM"/>
    <property type="match status" value="1"/>
</dbReference>
<dbReference type="SUPFAM" id="SSF54106">
    <property type="entry name" value="LysM domain"/>
    <property type="match status" value="1"/>
</dbReference>
<keyword evidence="1" id="KW-0472">Membrane</keyword>
<evidence type="ECO:0000313" key="4">
    <source>
        <dbReference type="Proteomes" id="UP000198855"/>
    </source>
</evidence>
<dbReference type="STRING" id="1045775.SAMN05216378_1665"/>
<dbReference type="CDD" id="cd00118">
    <property type="entry name" value="LysM"/>
    <property type="match status" value="1"/>
</dbReference>
<dbReference type="Proteomes" id="UP000198855">
    <property type="component" value="Unassembled WGS sequence"/>
</dbReference>
<dbReference type="Pfam" id="PF01476">
    <property type="entry name" value="LysM"/>
    <property type="match status" value="1"/>
</dbReference>
<dbReference type="SMART" id="SM00257">
    <property type="entry name" value="LysM"/>
    <property type="match status" value="1"/>
</dbReference>
<evidence type="ECO:0000259" key="2">
    <source>
        <dbReference type="PROSITE" id="PS51782"/>
    </source>
</evidence>
<feature type="transmembrane region" description="Helical" evidence="1">
    <location>
        <begin position="40"/>
        <end position="59"/>
    </location>
</feature>
<dbReference type="RefSeq" id="WP_175532775.1">
    <property type="nucleotide sequence ID" value="NZ_FOMT01000001.1"/>
</dbReference>
<organism evidence="3 4">
    <name type="scientific">Paenibacillus catalpae</name>
    <dbReference type="NCBI Taxonomy" id="1045775"/>
    <lineage>
        <taxon>Bacteria</taxon>
        <taxon>Bacillati</taxon>
        <taxon>Bacillota</taxon>
        <taxon>Bacilli</taxon>
        <taxon>Bacillales</taxon>
        <taxon>Paenibacillaceae</taxon>
        <taxon>Paenibacillus</taxon>
    </lineage>
</organism>
<dbReference type="InterPro" id="IPR018392">
    <property type="entry name" value="LysM"/>
</dbReference>
<keyword evidence="1" id="KW-0812">Transmembrane</keyword>
<sequence>MDNRGFTPFGGGGFGGGGFGGGGFGGGFRPPFRPFPHPFFPGRFLYPFFFFSPFFFPFIREDDRNYYYAHHQAQAGDTMDQIAHAYNIPNALLEEANLHIANPKSLKHGETVVIPRISNMYCHKTYMDMPATQSLAQGNAQPNVQPNMTSPNMVSPNMVAPNMANPNVHGTSVNGPF</sequence>
<keyword evidence="4" id="KW-1185">Reference proteome</keyword>
<name>A0A1I1VLT7_9BACL</name>
<proteinExistence type="predicted"/>
<keyword evidence="1" id="KW-1133">Transmembrane helix</keyword>
<protein>
    <submittedName>
        <fullName evidence="3">LysM domain-containing protein</fullName>
    </submittedName>
</protein>
<accession>A0A1I1VLT7</accession>
<reference evidence="4" key="1">
    <citation type="submission" date="2016-10" db="EMBL/GenBank/DDBJ databases">
        <authorList>
            <person name="Varghese N."/>
            <person name="Submissions S."/>
        </authorList>
    </citation>
    <scope>NUCLEOTIDE SEQUENCE [LARGE SCALE GENOMIC DNA]</scope>
    <source>
        <strain evidence="4">CGMCC 1.10784</strain>
    </source>
</reference>
<evidence type="ECO:0000256" key="1">
    <source>
        <dbReference type="SAM" id="Phobius"/>
    </source>
</evidence>
<dbReference type="AlphaFoldDB" id="A0A1I1VLT7"/>
<dbReference type="InterPro" id="IPR036779">
    <property type="entry name" value="LysM_dom_sf"/>
</dbReference>